<keyword evidence="1" id="KW-0812">Transmembrane</keyword>
<feature type="transmembrane region" description="Helical" evidence="1">
    <location>
        <begin position="177"/>
        <end position="195"/>
    </location>
</feature>
<reference evidence="3" key="1">
    <citation type="submission" date="2016-09" db="EMBL/GenBank/DDBJ databases">
        <authorList>
            <person name="Varghese N."/>
            <person name="Submissions S."/>
        </authorList>
    </citation>
    <scope>NUCLEOTIDE SEQUENCE [LARGE SCALE GENOMIC DNA]</scope>
    <source>
        <strain evidence="3">25nlg</strain>
    </source>
</reference>
<keyword evidence="1" id="KW-0472">Membrane</keyword>
<keyword evidence="1" id="KW-1133">Transmembrane helix</keyword>
<feature type="transmembrane region" description="Helical" evidence="1">
    <location>
        <begin position="215"/>
        <end position="238"/>
    </location>
</feature>
<evidence type="ECO:0008006" key="4">
    <source>
        <dbReference type="Google" id="ProtNLM"/>
    </source>
</evidence>
<organism evidence="2 3">
    <name type="scientific">Shouchella lonarensis</name>
    <dbReference type="NCBI Taxonomy" id="1464122"/>
    <lineage>
        <taxon>Bacteria</taxon>
        <taxon>Bacillati</taxon>
        <taxon>Bacillota</taxon>
        <taxon>Bacilli</taxon>
        <taxon>Bacillales</taxon>
        <taxon>Bacillaceae</taxon>
        <taxon>Shouchella</taxon>
    </lineage>
</organism>
<dbReference type="AlphaFoldDB" id="A0A1G6MY87"/>
<dbReference type="Proteomes" id="UP000242662">
    <property type="component" value="Unassembled WGS sequence"/>
</dbReference>
<evidence type="ECO:0000313" key="2">
    <source>
        <dbReference type="EMBL" id="SDC59946.1"/>
    </source>
</evidence>
<name>A0A1G6MY87_9BACI</name>
<keyword evidence="3" id="KW-1185">Reference proteome</keyword>
<proteinExistence type="predicted"/>
<feature type="transmembrane region" description="Helical" evidence="1">
    <location>
        <begin position="111"/>
        <end position="129"/>
    </location>
</feature>
<evidence type="ECO:0000256" key="1">
    <source>
        <dbReference type="SAM" id="Phobius"/>
    </source>
</evidence>
<dbReference type="EMBL" id="FMYM01000011">
    <property type="protein sequence ID" value="SDC59946.1"/>
    <property type="molecule type" value="Genomic_DNA"/>
</dbReference>
<sequence>MKGLKKISSEQLVMKSIVYSVCICFTIIILLGREEVHSLPEGFVKVLYGSSKNGFDLLSFLVYIVMNYGFIYFIQLLLQREVTSLGYYKILRFRSVYVWLWLLLKKVMRMSVLFLVCLFLVITVGYYIYTSNGSFSYSSQLDVEIVSIIYHFFVNGFLQLLLYSLLSFFIMWISKEMFYGFLTLFVLSVSMFPGMNPGNIIPVGLNSMGYLIDGVPLFQVTLILLLCIIGIMAILIYVTTKSDFNP</sequence>
<accession>A0A1G6MY87</accession>
<feature type="transmembrane region" description="Helical" evidence="1">
    <location>
        <begin position="53"/>
        <end position="74"/>
    </location>
</feature>
<evidence type="ECO:0000313" key="3">
    <source>
        <dbReference type="Proteomes" id="UP000242662"/>
    </source>
</evidence>
<feature type="transmembrane region" description="Helical" evidence="1">
    <location>
        <begin position="12"/>
        <end position="32"/>
    </location>
</feature>
<dbReference type="STRING" id="1464122.SAMN05421737_11123"/>
<gene>
    <name evidence="2" type="ORF">SAMN05421737_11123</name>
</gene>
<protein>
    <recommendedName>
        <fullName evidence="4">ABC-2 family transporter protein</fullName>
    </recommendedName>
</protein>
<feature type="transmembrane region" description="Helical" evidence="1">
    <location>
        <begin position="149"/>
        <end position="170"/>
    </location>
</feature>